<gene>
    <name evidence="6" type="primary">LOC101887975</name>
</gene>
<evidence type="ECO:0000256" key="3">
    <source>
        <dbReference type="ARBA" id="ARBA00060902"/>
    </source>
</evidence>
<sequence length="514" mass="58303">MKFCIFISFLILQVACGSYPPNFPKCKHGDESCLLKGAADILQHHFAGLPDVSLLPIEPFPVKKLNVERNPSSPVNVDIKLKDVIVEGFKAVKIDKFQGLKEDMSGRNAIAGVIPSLTIKGKYTLDGNVLVLPIKGNGDCEIKCKNVKFDFSWDFKKVEKDGKIYAALEHVKLQFEPDHVHFFFDHLFDGDASLQTTTNDFLNANWSEIFHEIQPGLTKAISLVAKAYIAKFFEHQPYAEYFQFWQTKEKYLEVHYKQLEQQVERPKIRLTMKFCIFITFLILQIAYGGYPSNFPKCKYGDEPCLIKGAADILKNHINGVADVNLLPIDPFSLKTLNVARNPASPVNVDIKLKDVIVEGFKDIKLEKFQGLKEDLSGRNVIAGSLDSLTIKGKYMLDGNVLVLPIKGDGNCEIKCKNIKFDFSWDFKKVEKDGKIYAALEHVKLQFEPDNVHFFFDHLFDGDASLQTSTNDFLNANWSEIFHEIQPGLSKALGLVFKSYIGKFFAHQPYAEYFQ</sequence>
<dbReference type="GO" id="GO:0007623">
    <property type="term" value="P:circadian rhythm"/>
    <property type="evidence" value="ECO:0007669"/>
    <property type="project" value="UniProtKB-ARBA"/>
</dbReference>
<dbReference type="VEuPathDB" id="VectorBase:MDOMA2_017067"/>
<dbReference type="InterPro" id="IPR010562">
    <property type="entry name" value="Haemolymph_juvenile_hormone-bd"/>
</dbReference>
<proteinExistence type="inferred from homology"/>
<comment type="similarity">
    <text evidence="3">Belongs to the TO family.</text>
</comment>
<dbReference type="Proteomes" id="UP001652621">
    <property type="component" value="Unplaced"/>
</dbReference>
<name>A0A9J7DLS9_MUSDO</name>
<evidence type="ECO:0000313" key="6">
    <source>
        <dbReference type="RefSeq" id="XP_019893984.1"/>
    </source>
</evidence>
<protein>
    <submittedName>
        <fullName evidence="6">Uncharacterized protein LOC101887975</fullName>
    </submittedName>
</protein>
<keyword evidence="1 4" id="KW-0732">Signal</keyword>
<feature type="chain" id="PRO_5039910032" evidence="4">
    <location>
        <begin position="18"/>
        <end position="514"/>
    </location>
</feature>
<dbReference type="GO" id="GO:0005615">
    <property type="term" value="C:extracellular space"/>
    <property type="evidence" value="ECO:0007669"/>
    <property type="project" value="TreeGrafter"/>
</dbReference>
<dbReference type="SMART" id="SM00700">
    <property type="entry name" value="JHBP"/>
    <property type="match status" value="2"/>
</dbReference>
<evidence type="ECO:0000256" key="4">
    <source>
        <dbReference type="SAM" id="SignalP"/>
    </source>
</evidence>
<feature type="signal peptide" evidence="4">
    <location>
        <begin position="1"/>
        <end position="17"/>
    </location>
</feature>
<evidence type="ECO:0000313" key="5">
    <source>
        <dbReference type="Proteomes" id="UP001652621"/>
    </source>
</evidence>
<dbReference type="RefSeq" id="XP_019893984.1">
    <property type="nucleotide sequence ID" value="XM_020038425.2"/>
</dbReference>
<dbReference type="OrthoDB" id="8185598at2759"/>
<evidence type="ECO:0000256" key="2">
    <source>
        <dbReference type="ARBA" id="ARBA00023108"/>
    </source>
</evidence>
<dbReference type="InterPro" id="IPR038606">
    <property type="entry name" value="To_sf"/>
</dbReference>
<dbReference type="Gene3D" id="3.15.10.30">
    <property type="entry name" value="Haemolymph juvenile hormone binding protein"/>
    <property type="match status" value="2"/>
</dbReference>
<accession>A0A9J7DLS9</accession>
<dbReference type="AlphaFoldDB" id="A0A9J7DLS9"/>
<keyword evidence="2" id="KW-0090">Biological rhythms</keyword>
<keyword evidence="5" id="KW-1185">Reference proteome</keyword>
<dbReference type="FunFam" id="3.15.10.30:FF:000001">
    <property type="entry name" value="Takeout-like protein 1"/>
    <property type="match status" value="2"/>
</dbReference>
<organism evidence="5 6">
    <name type="scientific">Musca domestica</name>
    <name type="common">House fly</name>
    <dbReference type="NCBI Taxonomy" id="7370"/>
    <lineage>
        <taxon>Eukaryota</taxon>
        <taxon>Metazoa</taxon>
        <taxon>Ecdysozoa</taxon>
        <taxon>Arthropoda</taxon>
        <taxon>Hexapoda</taxon>
        <taxon>Insecta</taxon>
        <taxon>Pterygota</taxon>
        <taxon>Neoptera</taxon>
        <taxon>Endopterygota</taxon>
        <taxon>Diptera</taxon>
        <taxon>Brachycera</taxon>
        <taxon>Muscomorpha</taxon>
        <taxon>Muscoidea</taxon>
        <taxon>Muscidae</taxon>
        <taxon>Musca</taxon>
    </lineage>
</organism>
<dbReference type="GeneID" id="101887975"/>
<dbReference type="PANTHER" id="PTHR11008:SF32">
    <property type="entry name" value="CIRCADIAN CLOCK-CONTROLLED PROTEIN DAYWAKE-RELATED"/>
    <property type="match status" value="1"/>
</dbReference>
<reference evidence="6" key="1">
    <citation type="submission" date="2025-08" db="UniProtKB">
        <authorList>
            <consortium name="RefSeq"/>
        </authorList>
    </citation>
    <scope>IDENTIFICATION</scope>
    <source>
        <strain evidence="6">Aabys</strain>
        <tissue evidence="6">Whole body</tissue>
    </source>
</reference>
<dbReference type="KEGG" id="mde:101887975"/>
<evidence type="ECO:0000256" key="1">
    <source>
        <dbReference type="ARBA" id="ARBA00022729"/>
    </source>
</evidence>
<dbReference type="Pfam" id="PF06585">
    <property type="entry name" value="JHBP"/>
    <property type="match status" value="2"/>
</dbReference>
<dbReference type="PANTHER" id="PTHR11008">
    <property type="entry name" value="PROTEIN TAKEOUT-LIKE PROTEIN"/>
    <property type="match status" value="1"/>
</dbReference>